<dbReference type="Gene3D" id="1.10.10.60">
    <property type="entry name" value="Homeodomain-like"/>
    <property type="match status" value="2"/>
</dbReference>
<dbReference type="InterPro" id="IPR009057">
    <property type="entry name" value="Homeodomain-like_sf"/>
</dbReference>
<keyword evidence="4" id="KW-0597">Phosphoprotein</keyword>
<proteinExistence type="predicted"/>
<evidence type="ECO:0000256" key="4">
    <source>
        <dbReference type="PROSITE-ProRule" id="PRU00169"/>
    </source>
</evidence>
<dbReference type="Pfam" id="PF12833">
    <property type="entry name" value="HTH_18"/>
    <property type="match status" value="1"/>
</dbReference>
<dbReference type="RefSeq" id="WP_160500604.1">
    <property type="nucleotide sequence ID" value="NZ_WUBI01000005.1"/>
</dbReference>
<dbReference type="Gene3D" id="3.40.50.2300">
    <property type="match status" value="1"/>
</dbReference>
<dbReference type="PROSITE" id="PS01124">
    <property type="entry name" value="HTH_ARAC_FAMILY_2"/>
    <property type="match status" value="1"/>
</dbReference>
<evidence type="ECO:0000313" key="8">
    <source>
        <dbReference type="Proteomes" id="UP000460318"/>
    </source>
</evidence>
<dbReference type="InterPro" id="IPR001789">
    <property type="entry name" value="Sig_transdc_resp-reg_receiver"/>
</dbReference>
<reference evidence="7 8" key="1">
    <citation type="submission" date="2019-12" db="EMBL/GenBank/DDBJ databases">
        <title>Paenibacillus sp. nov., an endophytic bacterium isolated from the stem of Dendrobium.</title>
        <authorList>
            <person name="Zhao R."/>
        </authorList>
    </citation>
    <scope>NUCLEOTIDE SEQUENCE [LARGE SCALE GENOMIC DNA]</scope>
    <source>
        <strain evidence="7 8">HJL G12</strain>
    </source>
</reference>
<keyword evidence="1" id="KW-0805">Transcription regulation</keyword>
<dbReference type="CDD" id="cd17536">
    <property type="entry name" value="REC_YesN-like"/>
    <property type="match status" value="1"/>
</dbReference>
<comment type="caution">
    <text evidence="7">The sequence shown here is derived from an EMBL/GenBank/DDBJ whole genome shotgun (WGS) entry which is preliminary data.</text>
</comment>
<dbReference type="InterPro" id="IPR011006">
    <property type="entry name" value="CheY-like_superfamily"/>
</dbReference>
<gene>
    <name evidence="7" type="ORF">GRF59_25820</name>
</gene>
<dbReference type="SUPFAM" id="SSF52172">
    <property type="entry name" value="CheY-like"/>
    <property type="match status" value="1"/>
</dbReference>
<protein>
    <submittedName>
        <fullName evidence="7">Response regulator</fullName>
    </submittedName>
</protein>
<dbReference type="AlphaFoldDB" id="A0A7X3INV0"/>
<evidence type="ECO:0000256" key="1">
    <source>
        <dbReference type="ARBA" id="ARBA00023015"/>
    </source>
</evidence>
<organism evidence="7 8">
    <name type="scientific">Paenibacillus dendrobii</name>
    <dbReference type="NCBI Taxonomy" id="2691084"/>
    <lineage>
        <taxon>Bacteria</taxon>
        <taxon>Bacillati</taxon>
        <taxon>Bacillota</taxon>
        <taxon>Bacilli</taxon>
        <taxon>Bacillales</taxon>
        <taxon>Paenibacillaceae</taxon>
        <taxon>Paenibacillus</taxon>
    </lineage>
</organism>
<evidence type="ECO:0000313" key="7">
    <source>
        <dbReference type="EMBL" id="MWV47035.1"/>
    </source>
</evidence>
<feature type="modified residue" description="4-aspartylphosphate" evidence="4">
    <location>
        <position position="54"/>
    </location>
</feature>
<keyword evidence="8" id="KW-1185">Reference proteome</keyword>
<dbReference type="Pfam" id="PF00072">
    <property type="entry name" value="Response_reg"/>
    <property type="match status" value="1"/>
</dbReference>
<dbReference type="SMART" id="SM00448">
    <property type="entry name" value="REC"/>
    <property type="match status" value="1"/>
</dbReference>
<name>A0A7X3INV0_9BACL</name>
<evidence type="ECO:0000256" key="2">
    <source>
        <dbReference type="ARBA" id="ARBA00023125"/>
    </source>
</evidence>
<feature type="domain" description="Response regulatory" evidence="6">
    <location>
        <begin position="2"/>
        <end position="119"/>
    </location>
</feature>
<dbReference type="PROSITE" id="PS50110">
    <property type="entry name" value="RESPONSE_REGULATORY"/>
    <property type="match status" value="1"/>
</dbReference>
<evidence type="ECO:0000256" key="3">
    <source>
        <dbReference type="ARBA" id="ARBA00023163"/>
    </source>
</evidence>
<dbReference type="PANTHER" id="PTHR43280">
    <property type="entry name" value="ARAC-FAMILY TRANSCRIPTIONAL REGULATOR"/>
    <property type="match status" value="1"/>
</dbReference>
<dbReference type="InterPro" id="IPR018060">
    <property type="entry name" value="HTH_AraC"/>
</dbReference>
<accession>A0A7X3INV0</accession>
<dbReference type="PANTHER" id="PTHR43280:SF10">
    <property type="entry name" value="REGULATORY PROTEIN POCR"/>
    <property type="match status" value="1"/>
</dbReference>
<dbReference type="GO" id="GO:0043565">
    <property type="term" value="F:sequence-specific DNA binding"/>
    <property type="evidence" value="ECO:0007669"/>
    <property type="project" value="InterPro"/>
</dbReference>
<evidence type="ECO:0000259" key="6">
    <source>
        <dbReference type="PROSITE" id="PS50110"/>
    </source>
</evidence>
<dbReference type="EMBL" id="WUBI01000005">
    <property type="protein sequence ID" value="MWV47035.1"/>
    <property type="molecule type" value="Genomic_DNA"/>
</dbReference>
<keyword evidence="2" id="KW-0238">DNA-binding</keyword>
<sequence>MRIMIVDDEAMIRDSLAHLPVWHSMGCEIVAAACNGQEALEYIPRTRPDVIITDIRMPVMDGMELAEKVRALYPSISVIFVTAFGDFEYARHAIKLGVADFITKPVQTEEVTLAVDLLKQGVRQWNQDNRLREEKCLQVLFAGESPEPEDPAYAELLGKELLLMSVEVDNIELLHHTGKPVSMLALREMVCCMLKYHPFPYWTYLEPKGIGVLLIAHEHSPGELKHAGSRLAREIVAAAEGSFGHTVSIGISDCLTSPGELKNARKANRECLDYRMLLGKGSIVSSDVIGFLERKRMEIEAERMRELAVILRQGEDAAIRDFLRSVYREMLSKGLNKSQVQRYASMLVIEAGNILNEYMPAKGQEPMEDVHKSLLSYDTLKDLMTYLERVLSQTAEYCRTGENHAAARVLRGVTKYLETHYQGEITLTSLAQHLHMNHSYLSRLIKKETGRNFRDLLWEYRIEASKALLKQSDMKSYEAAYQVGFKDPAHYSQLFKKTVGVTPTEYRESMLAK</sequence>
<evidence type="ECO:0000259" key="5">
    <source>
        <dbReference type="PROSITE" id="PS01124"/>
    </source>
</evidence>
<dbReference type="SUPFAM" id="SSF46689">
    <property type="entry name" value="Homeodomain-like"/>
    <property type="match status" value="2"/>
</dbReference>
<keyword evidence="3" id="KW-0804">Transcription</keyword>
<feature type="domain" description="HTH araC/xylS-type" evidence="5">
    <location>
        <begin position="411"/>
        <end position="509"/>
    </location>
</feature>
<dbReference type="GO" id="GO:0000160">
    <property type="term" value="P:phosphorelay signal transduction system"/>
    <property type="evidence" value="ECO:0007669"/>
    <property type="project" value="InterPro"/>
</dbReference>
<dbReference type="Proteomes" id="UP000460318">
    <property type="component" value="Unassembled WGS sequence"/>
</dbReference>
<dbReference type="SMART" id="SM00342">
    <property type="entry name" value="HTH_ARAC"/>
    <property type="match status" value="1"/>
</dbReference>
<dbReference type="GO" id="GO:0003700">
    <property type="term" value="F:DNA-binding transcription factor activity"/>
    <property type="evidence" value="ECO:0007669"/>
    <property type="project" value="InterPro"/>
</dbReference>